<name>A0A542XEU2_9MICO</name>
<evidence type="ECO:0000256" key="1">
    <source>
        <dbReference type="SAM" id="MobiDB-lite"/>
    </source>
</evidence>
<proteinExistence type="predicted"/>
<dbReference type="Gene3D" id="1.20.1260.10">
    <property type="match status" value="1"/>
</dbReference>
<dbReference type="Proteomes" id="UP000318336">
    <property type="component" value="Unassembled WGS sequence"/>
</dbReference>
<sequence length="247" mass="26730">MSRDDLTHEPTDPTVDDRSADADEPADDTVRAERSSGPGLRRVLLGVGALLAAALLFVAGWFVGRPSWPDDTSADAGFARDMQVHHAQAVNMSLTVRSAGVGSDVQTLAYDIATTQENQRGQMRGWLETWGLPVARSEAPMAWMERAGHGHSNDEPMLMPDGRMPGMASKAQLDRLSSLRGDPAEVLFLQLMITHHRSGVTMAQACVSSCQQPDVVALARTMVEGQQSEIRLMTGMLRERDAPVPSA</sequence>
<protein>
    <submittedName>
        <fullName evidence="4">Uncharacterized protein (DUF305 family)</fullName>
    </submittedName>
</protein>
<keyword evidence="2" id="KW-1133">Transmembrane helix</keyword>
<accession>A0A542XEU2</accession>
<dbReference type="Pfam" id="PF03713">
    <property type="entry name" value="DUF305"/>
    <property type="match status" value="1"/>
</dbReference>
<evidence type="ECO:0000313" key="5">
    <source>
        <dbReference type="Proteomes" id="UP000318336"/>
    </source>
</evidence>
<feature type="domain" description="DUF305" evidence="3">
    <location>
        <begin position="75"/>
        <end position="237"/>
    </location>
</feature>
<dbReference type="AlphaFoldDB" id="A0A542XEU2"/>
<feature type="transmembrane region" description="Helical" evidence="2">
    <location>
        <begin position="43"/>
        <end position="63"/>
    </location>
</feature>
<dbReference type="PANTHER" id="PTHR36933">
    <property type="entry name" value="SLL0788 PROTEIN"/>
    <property type="match status" value="1"/>
</dbReference>
<organism evidence="4 5">
    <name type="scientific">Barrientosiimonas humi</name>
    <dbReference type="NCBI Taxonomy" id="999931"/>
    <lineage>
        <taxon>Bacteria</taxon>
        <taxon>Bacillati</taxon>
        <taxon>Actinomycetota</taxon>
        <taxon>Actinomycetes</taxon>
        <taxon>Micrococcales</taxon>
        <taxon>Dermacoccaceae</taxon>
        <taxon>Barrientosiimonas</taxon>
    </lineage>
</organism>
<feature type="compositionally biased region" description="Basic and acidic residues" evidence="1">
    <location>
        <begin position="1"/>
        <end position="21"/>
    </location>
</feature>
<evidence type="ECO:0000313" key="4">
    <source>
        <dbReference type="EMBL" id="TQL34340.1"/>
    </source>
</evidence>
<dbReference type="PANTHER" id="PTHR36933:SF1">
    <property type="entry name" value="SLL0788 PROTEIN"/>
    <property type="match status" value="1"/>
</dbReference>
<gene>
    <name evidence="4" type="ORF">FB554_2508</name>
</gene>
<feature type="region of interest" description="Disordered" evidence="1">
    <location>
        <begin position="1"/>
        <end position="35"/>
    </location>
</feature>
<evidence type="ECO:0000256" key="2">
    <source>
        <dbReference type="SAM" id="Phobius"/>
    </source>
</evidence>
<reference evidence="4 5" key="1">
    <citation type="submission" date="2019-06" db="EMBL/GenBank/DDBJ databases">
        <title>Sequencing the genomes of 1000 actinobacteria strains.</title>
        <authorList>
            <person name="Klenk H.-P."/>
        </authorList>
    </citation>
    <scope>NUCLEOTIDE SEQUENCE [LARGE SCALE GENOMIC DNA]</scope>
    <source>
        <strain evidence="4 5">DSM 24617</strain>
    </source>
</reference>
<keyword evidence="2" id="KW-0812">Transmembrane</keyword>
<keyword evidence="2" id="KW-0472">Membrane</keyword>
<dbReference type="InterPro" id="IPR005183">
    <property type="entry name" value="DUF305_CopM-like"/>
</dbReference>
<dbReference type="RefSeq" id="WP_236022387.1">
    <property type="nucleotide sequence ID" value="NZ_CAJTBP010000001.1"/>
</dbReference>
<evidence type="ECO:0000259" key="3">
    <source>
        <dbReference type="Pfam" id="PF03713"/>
    </source>
</evidence>
<comment type="caution">
    <text evidence="4">The sequence shown here is derived from an EMBL/GenBank/DDBJ whole genome shotgun (WGS) entry which is preliminary data.</text>
</comment>
<keyword evidence="5" id="KW-1185">Reference proteome</keyword>
<dbReference type="EMBL" id="VFOK01000001">
    <property type="protein sequence ID" value="TQL34340.1"/>
    <property type="molecule type" value="Genomic_DNA"/>
</dbReference>
<dbReference type="InterPro" id="IPR012347">
    <property type="entry name" value="Ferritin-like"/>
</dbReference>